<dbReference type="Gene3D" id="3.30.390.10">
    <property type="entry name" value="Enolase-like, N-terminal domain"/>
    <property type="match status" value="1"/>
</dbReference>
<dbReference type="SUPFAM" id="SSF51604">
    <property type="entry name" value="Enolase C-terminal domain-like"/>
    <property type="match status" value="1"/>
</dbReference>
<keyword evidence="15" id="KW-1185">Reference proteome</keyword>
<dbReference type="InterPro" id="IPR000941">
    <property type="entry name" value="Enolase"/>
</dbReference>
<evidence type="ECO:0000256" key="1">
    <source>
        <dbReference type="ARBA" id="ARBA00001946"/>
    </source>
</evidence>
<dbReference type="SMART" id="SM01192">
    <property type="entry name" value="Enolase_C"/>
    <property type="match status" value="1"/>
</dbReference>
<evidence type="ECO:0000256" key="9">
    <source>
        <dbReference type="ARBA" id="ARBA00031125"/>
    </source>
</evidence>
<evidence type="ECO:0000256" key="7">
    <source>
        <dbReference type="ARBA" id="ARBA00023152"/>
    </source>
</evidence>
<dbReference type="PANTHER" id="PTHR11902:SF1">
    <property type="entry name" value="ENOLASE"/>
    <property type="match status" value="1"/>
</dbReference>
<dbReference type="Pfam" id="PF03952">
    <property type="entry name" value="Enolase_N"/>
    <property type="match status" value="1"/>
</dbReference>
<dbReference type="GO" id="GO:0000015">
    <property type="term" value="C:phosphopyruvate hydratase complex"/>
    <property type="evidence" value="ECO:0007669"/>
    <property type="project" value="InterPro"/>
</dbReference>
<name>A0AAV4IZJ1_9GAST</name>
<comment type="pathway">
    <text evidence="2">Carbohydrate degradation; glycolysis; pyruvate from D-glyceraldehyde 3-phosphate: step 4/5.</text>
</comment>
<comment type="cofactor">
    <cofactor evidence="1">
        <name>Mg(2+)</name>
        <dbReference type="ChEBI" id="CHEBI:18420"/>
    </cofactor>
</comment>
<organism evidence="14 15">
    <name type="scientific">Elysia marginata</name>
    <dbReference type="NCBI Taxonomy" id="1093978"/>
    <lineage>
        <taxon>Eukaryota</taxon>
        <taxon>Metazoa</taxon>
        <taxon>Spiralia</taxon>
        <taxon>Lophotrochozoa</taxon>
        <taxon>Mollusca</taxon>
        <taxon>Gastropoda</taxon>
        <taxon>Heterobranchia</taxon>
        <taxon>Euthyneura</taxon>
        <taxon>Panpulmonata</taxon>
        <taxon>Sacoglossa</taxon>
        <taxon>Placobranchoidea</taxon>
        <taxon>Plakobranchidae</taxon>
        <taxon>Elysia</taxon>
    </lineage>
</organism>
<dbReference type="GO" id="GO:0000287">
    <property type="term" value="F:magnesium ion binding"/>
    <property type="evidence" value="ECO:0007669"/>
    <property type="project" value="InterPro"/>
</dbReference>
<dbReference type="CDD" id="cd03313">
    <property type="entry name" value="enolase"/>
    <property type="match status" value="1"/>
</dbReference>
<accession>A0AAV4IZJ1</accession>
<dbReference type="SFLD" id="SFLDG00178">
    <property type="entry name" value="enolase"/>
    <property type="match status" value="1"/>
</dbReference>
<evidence type="ECO:0000256" key="6">
    <source>
        <dbReference type="ARBA" id="ARBA00022842"/>
    </source>
</evidence>
<keyword evidence="8" id="KW-0456">Lyase</keyword>
<dbReference type="Pfam" id="PF00113">
    <property type="entry name" value="Enolase_C"/>
    <property type="match status" value="1"/>
</dbReference>
<evidence type="ECO:0000259" key="12">
    <source>
        <dbReference type="SMART" id="SM01192"/>
    </source>
</evidence>
<reference evidence="14 15" key="1">
    <citation type="journal article" date="2021" name="Elife">
        <title>Chloroplast acquisition without the gene transfer in kleptoplastic sea slugs, Plakobranchus ocellatus.</title>
        <authorList>
            <person name="Maeda T."/>
            <person name="Takahashi S."/>
            <person name="Yoshida T."/>
            <person name="Shimamura S."/>
            <person name="Takaki Y."/>
            <person name="Nagai Y."/>
            <person name="Toyoda A."/>
            <person name="Suzuki Y."/>
            <person name="Arimoto A."/>
            <person name="Ishii H."/>
            <person name="Satoh N."/>
            <person name="Nishiyama T."/>
            <person name="Hasebe M."/>
            <person name="Maruyama T."/>
            <person name="Minagawa J."/>
            <person name="Obokata J."/>
            <person name="Shigenobu S."/>
        </authorList>
    </citation>
    <scope>NUCLEOTIDE SEQUENCE [LARGE SCALE GENOMIC DNA]</scope>
</reference>
<evidence type="ECO:0000256" key="2">
    <source>
        <dbReference type="ARBA" id="ARBA00005031"/>
    </source>
</evidence>
<dbReference type="NCBIfam" id="TIGR01060">
    <property type="entry name" value="eno"/>
    <property type="match status" value="1"/>
</dbReference>
<evidence type="ECO:0000256" key="11">
    <source>
        <dbReference type="SAM" id="MobiDB-lite"/>
    </source>
</evidence>
<keyword evidence="7" id="KW-0324">Glycolysis</keyword>
<evidence type="ECO:0000256" key="3">
    <source>
        <dbReference type="ARBA" id="ARBA00009604"/>
    </source>
</evidence>
<evidence type="ECO:0000313" key="15">
    <source>
        <dbReference type="Proteomes" id="UP000762676"/>
    </source>
</evidence>
<feature type="region of interest" description="Disordered" evidence="11">
    <location>
        <begin position="519"/>
        <end position="563"/>
    </location>
</feature>
<dbReference type="Proteomes" id="UP000762676">
    <property type="component" value="Unassembled WGS sequence"/>
</dbReference>
<proteinExistence type="inferred from homology"/>
<dbReference type="EMBL" id="BMAT01002875">
    <property type="protein sequence ID" value="GFS15944.1"/>
    <property type="molecule type" value="Genomic_DNA"/>
</dbReference>
<dbReference type="GO" id="GO:0006096">
    <property type="term" value="P:glycolytic process"/>
    <property type="evidence" value="ECO:0007669"/>
    <property type="project" value="UniProtKB-KW"/>
</dbReference>
<dbReference type="GO" id="GO:0004634">
    <property type="term" value="F:phosphopyruvate hydratase activity"/>
    <property type="evidence" value="ECO:0007669"/>
    <property type="project" value="UniProtKB-EC"/>
</dbReference>
<comment type="caution">
    <text evidence="14">The sequence shown here is derived from an EMBL/GenBank/DDBJ whole genome shotgun (WGS) entry which is preliminary data.</text>
</comment>
<feature type="domain" description="Enolase C-terminal TIM barrel" evidence="12">
    <location>
        <begin position="216"/>
        <end position="506"/>
    </location>
</feature>
<evidence type="ECO:0000259" key="13">
    <source>
        <dbReference type="SMART" id="SM01193"/>
    </source>
</evidence>
<dbReference type="InterPro" id="IPR020811">
    <property type="entry name" value="Enolase_N"/>
</dbReference>
<dbReference type="EC" id="4.2.1.11" evidence="4"/>
<dbReference type="InterPro" id="IPR020810">
    <property type="entry name" value="Enolase_C"/>
</dbReference>
<dbReference type="FunFam" id="3.20.20.120:FF:000002">
    <property type="entry name" value="Enolase 1"/>
    <property type="match status" value="1"/>
</dbReference>
<dbReference type="SUPFAM" id="SSF54826">
    <property type="entry name" value="Enolase N-terminal domain-like"/>
    <property type="match status" value="1"/>
</dbReference>
<gene>
    <name evidence="14" type="ORF">ElyMa_001460800</name>
</gene>
<dbReference type="PRINTS" id="PR00148">
    <property type="entry name" value="ENOLASE"/>
</dbReference>
<evidence type="ECO:0000313" key="14">
    <source>
        <dbReference type="EMBL" id="GFS15944.1"/>
    </source>
</evidence>
<sequence>MTFFNRICKSTLMTLNRLKFCNDHVDLQRINTSRNAITAQVRNYIDKKYCHGNFVQQPASEQPLLANRSPNCISIPSVKRFSRVSTSNMPIKSVRARQIFDSRGNPTVEVDLTTDKGMFRAAVPSGASTGIYEAVELRDTSSDYMGKADALVKKQPDLKDQRAVDDMLIALDGTENKGKLGANAILGVSMAVCRAAAAEKGVPLYQHIADIAGNKQLILPTPAFNVINGGSHAGNKLAMQEFMLLPTGASSFSEAMKMGSEVYHNLKAVIKKKYGQDACNVGDEGGFAPNIQDNAEGLDLLKEAIEKAGYTGKVEIGMDVAASEFYKEKKYDLDFKNKDSDPAKWLSSDELAEVYLGFVKDYPVISIEDPFDQDDWEAWTKLTAKLSVQVVGDDLLVTNPKRVQKGIDIKACNSLLLKVNQIGTVIEAIDACKMSQAAGWGVMVSHRSGETEDTFIADLVVGLSTGQIKTGAPCRSERLAKYNQILRIEEELGAGAKFAGKNFKNPNYDQSIATHPETGEATKVQKTQSPVVPVQGGQPPQAAASTTPTTPKRSSKKVCGCLG</sequence>
<dbReference type="InterPro" id="IPR036849">
    <property type="entry name" value="Enolase-like_C_sf"/>
</dbReference>
<evidence type="ECO:0000256" key="5">
    <source>
        <dbReference type="ARBA" id="ARBA00017068"/>
    </source>
</evidence>
<dbReference type="SFLD" id="SFLDF00002">
    <property type="entry name" value="enolase"/>
    <property type="match status" value="1"/>
</dbReference>
<evidence type="ECO:0000256" key="10">
    <source>
        <dbReference type="ARBA" id="ARBA00032132"/>
    </source>
</evidence>
<dbReference type="AlphaFoldDB" id="A0AAV4IZJ1"/>
<evidence type="ECO:0000256" key="4">
    <source>
        <dbReference type="ARBA" id="ARBA00012058"/>
    </source>
</evidence>
<dbReference type="Gene3D" id="3.20.20.120">
    <property type="entry name" value="Enolase-like C-terminal domain"/>
    <property type="match status" value="1"/>
</dbReference>
<feature type="domain" description="Enolase N-terminal" evidence="13">
    <location>
        <begin position="91"/>
        <end position="208"/>
    </location>
</feature>
<dbReference type="InterPro" id="IPR029017">
    <property type="entry name" value="Enolase-like_N"/>
</dbReference>
<dbReference type="SMART" id="SM01193">
    <property type="entry name" value="Enolase_N"/>
    <property type="match status" value="1"/>
</dbReference>
<feature type="compositionally biased region" description="Low complexity" evidence="11">
    <location>
        <begin position="528"/>
        <end position="552"/>
    </location>
</feature>
<dbReference type="PANTHER" id="PTHR11902">
    <property type="entry name" value="ENOLASE"/>
    <property type="match status" value="1"/>
</dbReference>
<dbReference type="SFLD" id="SFLDS00001">
    <property type="entry name" value="Enolase"/>
    <property type="match status" value="1"/>
</dbReference>
<evidence type="ECO:0000256" key="8">
    <source>
        <dbReference type="ARBA" id="ARBA00023239"/>
    </source>
</evidence>
<comment type="similarity">
    <text evidence="3">Belongs to the enolase family.</text>
</comment>
<protein>
    <recommendedName>
        <fullName evidence="5">Enolase</fullName>
        <ecNumber evidence="4">4.2.1.11</ecNumber>
    </recommendedName>
    <alternativeName>
        <fullName evidence="9">2-phospho-D-glycerate hydro-lyase</fullName>
    </alternativeName>
    <alternativeName>
        <fullName evidence="10">2-phosphoglycerate dehydratase</fullName>
    </alternativeName>
</protein>
<dbReference type="HAMAP" id="MF_00318">
    <property type="entry name" value="Enolase"/>
    <property type="match status" value="1"/>
</dbReference>
<keyword evidence="6" id="KW-0460">Magnesium</keyword>